<evidence type="ECO:0000259" key="1">
    <source>
        <dbReference type="Pfam" id="PF13472"/>
    </source>
</evidence>
<dbReference type="PANTHER" id="PTHR30383">
    <property type="entry name" value="THIOESTERASE 1/PROTEASE 1/LYSOPHOSPHOLIPASE L1"/>
    <property type="match status" value="1"/>
</dbReference>
<feature type="domain" description="SGNH hydrolase-type esterase" evidence="1">
    <location>
        <begin position="15"/>
        <end position="195"/>
    </location>
</feature>
<name>A0ABZ2ZY80_9MICC</name>
<reference evidence="2 3" key="1">
    <citation type="submission" date="2024-04" db="EMBL/GenBank/DDBJ databases">
        <title>Arthrobacter sp. from Plains bison fecal sample.</title>
        <authorList>
            <person name="Ruzzini A."/>
        </authorList>
    </citation>
    <scope>NUCLEOTIDE SEQUENCE [LARGE SCALE GENOMIC DNA]</scope>
    <source>
        <strain evidence="2 3">EINP1</strain>
    </source>
</reference>
<keyword evidence="2" id="KW-0378">Hydrolase</keyword>
<proteinExistence type="predicted"/>
<dbReference type="EMBL" id="CP151657">
    <property type="protein sequence ID" value="WZP16979.1"/>
    <property type="molecule type" value="Genomic_DNA"/>
</dbReference>
<dbReference type="EC" id="3.1.-.-" evidence="2"/>
<dbReference type="InterPro" id="IPR051532">
    <property type="entry name" value="Ester_Hydrolysis_Enzymes"/>
</dbReference>
<dbReference type="CDD" id="cd01834">
    <property type="entry name" value="SGNH_hydrolase_like_2"/>
    <property type="match status" value="1"/>
</dbReference>
<evidence type="ECO:0000313" key="2">
    <source>
        <dbReference type="EMBL" id="WZP16979.1"/>
    </source>
</evidence>
<keyword evidence="3" id="KW-1185">Reference proteome</keyword>
<dbReference type="SUPFAM" id="SSF52266">
    <property type="entry name" value="SGNH hydrolase"/>
    <property type="match status" value="1"/>
</dbReference>
<accession>A0ABZ2ZY80</accession>
<dbReference type="RefSeq" id="WP_342024578.1">
    <property type="nucleotide sequence ID" value="NZ_CP151657.1"/>
</dbReference>
<dbReference type="InterPro" id="IPR036514">
    <property type="entry name" value="SGNH_hydro_sf"/>
</dbReference>
<dbReference type="InterPro" id="IPR013830">
    <property type="entry name" value="SGNH_hydro"/>
</dbReference>
<gene>
    <name evidence="2" type="ORF">AAE021_05295</name>
</gene>
<dbReference type="Pfam" id="PF13472">
    <property type="entry name" value="Lipase_GDSL_2"/>
    <property type="match status" value="1"/>
</dbReference>
<dbReference type="Proteomes" id="UP001448858">
    <property type="component" value="Chromosome"/>
</dbReference>
<dbReference type="GO" id="GO:0016787">
    <property type="term" value="F:hydrolase activity"/>
    <property type="evidence" value="ECO:0007669"/>
    <property type="project" value="UniProtKB-KW"/>
</dbReference>
<dbReference type="Gene3D" id="3.40.50.1110">
    <property type="entry name" value="SGNH hydrolase"/>
    <property type="match status" value="1"/>
</dbReference>
<sequence length="208" mass="22426">MADAARLFDGERIVFAGDSVTDCGRRGGAGGGLGDGYVRMLAESAPFAGASVINRGVGGDRAEDLARRWEADVLAETPHCVSVMIGINDTWRRFDSGQETDQATFLARYRSMLERLAPDTPIILMEPFVLPVDAEQQKWRQDLDPRIASVRRLAKEFGAVLVRTDEILNNLVAAGTAPQTLAEDGVHPTERGHAAIAAAWLDAVAGRP</sequence>
<dbReference type="PANTHER" id="PTHR30383:SF5">
    <property type="entry name" value="SGNH HYDROLASE-TYPE ESTERASE DOMAIN-CONTAINING PROTEIN"/>
    <property type="match status" value="1"/>
</dbReference>
<organism evidence="2 3">
    <name type="scientific">Arthrobacter citreus</name>
    <dbReference type="NCBI Taxonomy" id="1670"/>
    <lineage>
        <taxon>Bacteria</taxon>
        <taxon>Bacillati</taxon>
        <taxon>Actinomycetota</taxon>
        <taxon>Actinomycetes</taxon>
        <taxon>Micrococcales</taxon>
        <taxon>Micrococcaceae</taxon>
        <taxon>Arthrobacter</taxon>
    </lineage>
</organism>
<protein>
    <submittedName>
        <fullName evidence="2">SGNH/GDSL hydrolase family protein</fullName>
        <ecNumber evidence="2">3.1.-.-</ecNumber>
    </submittedName>
</protein>
<evidence type="ECO:0000313" key="3">
    <source>
        <dbReference type="Proteomes" id="UP001448858"/>
    </source>
</evidence>